<dbReference type="RefSeq" id="WP_252850685.1">
    <property type="nucleotide sequence ID" value="NZ_JAMXLR010000006.1"/>
</dbReference>
<evidence type="ECO:0000259" key="1">
    <source>
        <dbReference type="Pfam" id="PF05050"/>
    </source>
</evidence>
<dbReference type="InterPro" id="IPR053202">
    <property type="entry name" value="EGF_Rcpt_Signaling_Reg"/>
</dbReference>
<dbReference type="EMBL" id="JAMXLR010000006">
    <property type="protein sequence ID" value="MCO6042587.1"/>
    <property type="molecule type" value="Genomic_DNA"/>
</dbReference>
<dbReference type="AlphaFoldDB" id="A0A9X2F5F1"/>
<dbReference type="PANTHER" id="PTHR34009:SF2">
    <property type="entry name" value="PROTEIN STAR"/>
    <property type="match status" value="1"/>
</dbReference>
<evidence type="ECO:0000313" key="3">
    <source>
        <dbReference type="Proteomes" id="UP001155241"/>
    </source>
</evidence>
<dbReference type="GO" id="GO:0005737">
    <property type="term" value="C:cytoplasm"/>
    <property type="evidence" value="ECO:0007669"/>
    <property type="project" value="GOC"/>
</dbReference>
<organism evidence="2 3">
    <name type="scientific">Aeoliella straminimaris</name>
    <dbReference type="NCBI Taxonomy" id="2954799"/>
    <lineage>
        <taxon>Bacteria</taxon>
        <taxon>Pseudomonadati</taxon>
        <taxon>Planctomycetota</taxon>
        <taxon>Planctomycetia</taxon>
        <taxon>Pirellulales</taxon>
        <taxon>Lacipirellulaceae</taxon>
        <taxon>Aeoliella</taxon>
    </lineage>
</organism>
<protein>
    <submittedName>
        <fullName evidence="2">FkbM family methyltransferase</fullName>
    </submittedName>
</protein>
<dbReference type="GO" id="GO:0016197">
    <property type="term" value="P:endosomal transport"/>
    <property type="evidence" value="ECO:0007669"/>
    <property type="project" value="TreeGrafter"/>
</dbReference>
<dbReference type="GO" id="GO:0008168">
    <property type="term" value="F:methyltransferase activity"/>
    <property type="evidence" value="ECO:0007669"/>
    <property type="project" value="UniProtKB-KW"/>
</dbReference>
<keyword evidence="2" id="KW-0808">Transferase</keyword>
<dbReference type="SUPFAM" id="SSF53335">
    <property type="entry name" value="S-adenosyl-L-methionine-dependent methyltransferases"/>
    <property type="match status" value="1"/>
</dbReference>
<dbReference type="NCBIfam" id="TIGR01444">
    <property type="entry name" value="fkbM_fam"/>
    <property type="match status" value="1"/>
</dbReference>
<keyword evidence="2" id="KW-0489">Methyltransferase</keyword>
<dbReference type="PANTHER" id="PTHR34009">
    <property type="entry name" value="PROTEIN STAR"/>
    <property type="match status" value="1"/>
</dbReference>
<gene>
    <name evidence="2" type="ORF">NG895_01580</name>
</gene>
<sequence>MAARRTKWHHRLLGTVEQRRRWRDIVLRRLGLARSHVPMELVRRRGWQQPNVVRALAADILLSQGTLSFVQVGAFDGTSEDDLTRLLPLGQVEGVLVEPQPEPFEQLQSRFANNTGLRLVNAAIAAERGEREFFRPRWGASRLASFDRGNLLRHGVAADDIQSSPVRCLPLDDVLAESGLKRLDVLQIDAEGHDLAVLATLDLDRWQPNIIRLEYLHTDSRKLDVCIAVLAEKRYQFLVQSRDLVAVRPILSARQAA</sequence>
<dbReference type="Gene3D" id="3.40.50.150">
    <property type="entry name" value="Vaccinia Virus protein VP39"/>
    <property type="match status" value="1"/>
</dbReference>
<dbReference type="Pfam" id="PF05050">
    <property type="entry name" value="Methyltransf_21"/>
    <property type="match status" value="1"/>
</dbReference>
<dbReference type="GO" id="GO:0006888">
    <property type="term" value="P:endoplasmic reticulum to Golgi vesicle-mediated transport"/>
    <property type="evidence" value="ECO:0007669"/>
    <property type="project" value="TreeGrafter"/>
</dbReference>
<dbReference type="GO" id="GO:0032259">
    <property type="term" value="P:methylation"/>
    <property type="evidence" value="ECO:0007669"/>
    <property type="project" value="UniProtKB-KW"/>
</dbReference>
<feature type="domain" description="Methyltransferase FkbM" evidence="1">
    <location>
        <begin position="71"/>
        <end position="220"/>
    </location>
</feature>
<comment type="caution">
    <text evidence="2">The sequence shown here is derived from an EMBL/GenBank/DDBJ whole genome shotgun (WGS) entry which is preliminary data.</text>
</comment>
<reference evidence="2" key="1">
    <citation type="submission" date="2022-06" db="EMBL/GenBank/DDBJ databases">
        <title>Aeoliella straminimaris, a novel planctomycete from sediments.</title>
        <authorList>
            <person name="Vitorino I.R."/>
            <person name="Lage O.M."/>
        </authorList>
    </citation>
    <scope>NUCLEOTIDE SEQUENCE</scope>
    <source>
        <strain evidence="2">ICT_H6.2</strain>
    </source>
</reference>
<name>A0A9X2F5F1_9BACT</name>
<accession>A0A9X2F5F1</accession>
<proteinExistence type="predicted"/>
<dbReference type="GO" id="GO:0005886">
    <property type="term" value="C:plasma membrane"/>
    <property type="evidence" value="ECO:0007669"/>
    <property type="project" value="TreeGrafter"/>
</dbReference>
<dbReference type="InterPro" id="IPR006342">
    <property type="entry name" value="FkbM_mtfrase"/>
</dbReference>
<evidence type="ECO:0000313" key="2">
    <source>
        <dbReference type="EMBL" id="MCO6042587.1"/>
    </source>
</evidence>
<dbReference type="Proteomes" id="UP001155241">
    <property type="component" value="Unassembled WGS sequence"/>
</dbReference>
<dbReference type="InterPro" id="IPR029063">
    <property type="entry name" value="SAM-dependent_MTases_sf"/>
</dbReference>
<keyword evidence="3" id="KW-1185">Reference proteome</keyword>